<organism evidence="1 2">
    <name type="scientific">Iris pallida</name>
    <name type="common">Sweet iris</name>
    <dbReference type="NCBI Taxonomy" id="29817"/>
    <lineage>
        <taxon>Eukaryota</taxon>
        <taxon>Viridiplantae</taxon>
        <taxon>Streptophyta</taxon>
        <taxon>Embryophyta</taxon>
        <taxon>Tracheophyta</taxon>
        <taxon>Spermatophyta</taxon>
        <taxon>Magnoliopsida</taxon>
        <taxon>Liliopsida</taxon>
        <taxon>Asparagales</taxon>
        <taxon>Iridaceae</taxon>
        <taxon>Iridoideae</taxon>
        <taxon>Irideae</taxon>
        <taxon>Iris</taxon>
    </lineage>
</organism>
<keyword evidence="2" id="KW-1185">Reference proteome</keyword>
<dbReference type="Proteomes" id="UP001140949">
    <property type="component" value="Unassembled WGS sequence"/>
</dbReference>
<evidence type="ECO:0000313" key="2">
    <source>
        <dbReference type="Proteomes" id="UP001140949"/>
    </source>
</evidence>
<sequence length="67" mass="7604">MRSTLRRARGLAGAWCGFGGGRDQGRREVDMVLWMGEGWRAVVYIHEVGSLLGRIRVELGYKESYQC</sequence>
<dbReference type="EMBL" id="JANAVB010002795">
    <property type="protein sequence ID" value="KAJ6850643.1"/>
    <property type="molecule type" value="Genomic_DNA"/>
</dbReference>
<proteinExistence type="predicted"/>
<reference evidence="1" key="2">
    <citation type="submission" date="2023-04" db="EMBL/GenBank/DDBJ databases">
        <authorList>
            <person name="Bruccoleri R.E."/>
            <person name="Oakeley E.J."/>
            <person name="Faust A.-M."/>
            <person name="Dessus-Babus S."/>
            <person name="Altorfer M."/>
            <person name="Burckhardt D."/>
            <person name="Oertli M."/>
            <person name="Naumann U."/>
            <person name="Petersen F."/>
            <person name="Wong J."/>
        </authorList>
    </citation>
    <scope>NUCLEOTIDE SEQUENCE</scope>
    <source>
        <strain evidence="1">GSM-AAB239-AS_SAM_17_03QT</strain>
        <tissue evidence="1">Leaf</tissue>
    </source>
</reference>
<name>A0AAX6ICK8_IRIPA</name>
<gene>
    <name evidence="1" type="ORF">M6B38_263975</name>
</gene>
<comment type="caution">
    <text evidence="1">The sequence shown here is derived from an EMBL/GenBank/DDBJ whole genome shotgun (WGS) entry which is preliminary data.</text>
</comment>
<protein>
    <submittedName>
        <fullName evidence="1">Vegetative cell wall protein gp1-like</fullName>
    </submittedName>
</protein>
<evidence type="ECO:0000313" key="1">
    <source>
        <dbReference type="EMBL" id="KAJ6850643.1"/>
    </source>
</evidence>
<accession>A0AAX6ICK8</accession>
<dbReference type="AlphaFoldDB" id="A0AAX6ICK8"/>
<reference evidence="1" key="1">
    <citation type="journal article" date="2023" name="GigaByte">
        <title>Genome assembly of the bearded iris, Iris pallida Lam.</title>
        <authorList>
            <person name="Bruccoleri R.E."/>
            <person name="Oakeley E.J."/>
            <person name="Faust A.M.E."/>
            <person name="Altorfer M."/>
            <person name="Dessus-Babus S."/>
            <person name="Burckhardt D."/>
            <person name="Oertli M."/>
            <person name="Naumann U."/>
            <person name="Petersen F."/>
            <person name="Wong J."/>
        </authorList>
    </citation>
    <scope>NUCLEOTIDE SEQUENCE</scope>
    <source>
        <strain evidence="1">GSM-AAB239-AS_SAM_17_03QT</strain>
    </source>
</reference>